<dbReference type="InterPro" id="IPR008580">
    <property type="entry name" value="PPPDE_dom"/>
</dbReference>
<dbReference type="SMART" id="SM01179">
    <property type="entry name" value="DUF862"/>
    <property type="match status" value="1"/>
</dbReference>
<dbReference type="PANTHER" id="PTHR12378">
    <property type="entry name" value="DESUMOYLATING ISOPEPTIDASE"/>
    <property type="match status" value="1"/>
</dbReference>
<keyword evidence="3" id="KW-0378">Hydrolase</keyword>
<evidence type="ECO:0000313" key="6">
    <source>
        <dbReference type="EMBL" id="JAC83000.1"/>
    </source>
</evidence>
<dbReference type="Gene3D" id="3.90.1720.30">
    <property type="entry name" value="PPPDE domains"/>
    <property type="match status" value="1"/>
</dbReference>
<accession>A0A061SJB1</accession>
<evidence type="ECO:0000256" key="2">
    <source>
        <dbReference type="ARBA" id="ARBA00022670"/>
    </source>
</evidence>
<reference evidence="6" key="1">
    <citation type="submission" date="2014-05" db="EMBL/GenBank/DDBJ databases">
        <title>The transcriptome of the halophilic microalga Tetraselmis sp. GSL018 isolated from the Great Salt Lake, Utah.</title>
        <authorList>
            <person name="Jinkerson R.E."/>
            <person name="D'Adamo S."/>
            <person name="Posewitz M.C."/>
        </authorList>
    </citation>
    <scope>NUCLEOTIDE SEQUENCE</scope>
    <source>
        <strain evidence="6">GSL018</strain>
    </source>
</reference>
<feature type="domain" description="PPPDE" evidence="5">
    <location>
        <begin position="2"/>
        <end position="148"/>
    </location>
</feature>
<feature type="compositionally biased region" description="Basic and acidic residues" evidence="4">
    <location>
        <begin position="190"/>
        <end position="203"/>
    </location>
</feature>
<evidence type="ECO:0000256" key="1">
    <source>
        <dbReference type="ARBA" id="ARBA00008140"/>
    </source>
</evidence>
<organism evidence="6">
    <name type="scientific">Tetraselmis sp. GSL018</name>
    <dbReference type="NCBI Taxonomy" id="582737"/>
    <lineage>
        <taxon>Eukaryota</taxon>
        <taxon>Viridiplantae</taxon>
        <taxon>Chlorophyta</taxon>
        <taxon>core chlorophytes</taxon>
        <taxon>Chlorodendrophyceae</taxon>
        <taxon>Chlorodendrales</taxon>
        <taxon>Chlorodendraceae</taxon>
        <taxon>Tetraselmis</taxon>
    </lineage>
</organism>
<dbReference type="InterPro" id="IPR042266">
    <property type="entry name" value="PPPDE_sf"/>
</dbReference>
<dbReference type="Pfam" id="PF05903">
    <property type="entry name" value="Peptidase_C97"/>
    <property type="match status" value="1"/>
</dbReference>
<evidence type="ECO:0000256" key="4">
    <source>
        <dbReference type="SAM" id="MobiDB-lite"/>
    </source>
</evidence>
<comment type="similarity">
    <text evidence="1">Belongs to the DeSI family.</text>
</comment>
<evidence type="ECO:0000256" key="3">
    <source>
        <dbReference type="ARBA" id="ARBA00022801"/>
    </source>
</evidence>
<keyword evidence="2" id="KW-0645">Protease</keyword>
<dbReference type="AlphaFoldDB" id="A0A061SJB1"/>
<protein>
    <submittedName>
        <fullName evidence="6">Pppde thiol peptidase family isoform 1</fullName>
    </submittedName>
</protein>
<sequence length="217" mass="24406">MTEVNLHVYDVTNTAYDQANHFIMRMNNLTRDISVGGLFHGAVEVYGREWSFGFCEEGSGVYACIPKLNRQYTYRETVPLGRTKYCQREVNRLLRQMRDEWQGDSYDLLSRNCCHFCEEFCKRLGLEPLPRWLNRFATGADSAINAVQATCNQIRGIGSSIAGAWNGIYLAASELSNGQLAKKRAVPQSEHGDGGRGSHHRDISPILRAHPIPIGPD</sequence>
<dbReference type="EMBL" id="GBEZ01002020">
    <property type="protein sequence ID" value="JAC83000.1"/>
    <property type="molecule type" value="Transcribed_RNA"/>
</dbReference>
<evidence type="ECO:0000259" key="5">
    <source>
        <dbReference type="PROSITE" id="PS51858"/>
    </source>
</evidence>
<name>A0A061SJB1_9CHLO</name>
<dbReference type="GO" id="GO:0101005">
    <property type="term" value="F:deubiquitinase activity"/>
    <property type="evidence" value="ECO:0007669"/>
    <property type="project" value="TreeGrafter"/>
</dbReference>
<dbReference type="GO" id="GO:0006508">
    <property type="term" value="P:proteolysis"/>
    <property type="evidence" value="ECO:0007669"/>
    <property type="project" value="UniProtKB-KW"/>
</dbReference>
<dbReference type="GO" id="GO:0016579">
    <property type="term" value="P:protein deubiquitination"/>
    <property type="evidence" value="ECO:0007669"/>
    <property type="project" value="TreeGrafter"/>
</dbReference>
<dbReference type="PANTHER" id="PTHR12378:SF9">
    <property type="entry name" value="OS06G0107000 PROTEIN"/>
    <property type="match status" value="1"/>
</dbReference>
<feature type="region of interest" description="Disordered" evidence="4">
    <location>
        <begin position="181"/>
        <end position="217"/>
    </location>
</feature>
<proteinExistence type="inferred from homology"/>
<dbReference type="PROSITE" id="PS51858">
    <property type="entry name" value="PPPDE"/>
    <property type="match status" value="1"/>
</dbReference>
<gene>
    <name evidence="6" type="ORF">TSPGSL018_4371</name>
</gene>